<organism evidence="1 2">
    <name type="scientific">Salininema proteolyticum</name>
    <dbReference type="NCBI Taxonomy" id="1607685"/>
    <lineage>
        <taxon>Bacteria</taxon>
        <taxon>Bacillati</taxon>
        <taxon>Actinomycetota</taxon>
        <taxon>Actinomycetes</taxon>
        <taxon>Glycomycetales</taxon>
        <taxon>Glycomycetaceae</taxon>
        <taxon>Salininema</taxon>
    </lineage>
</organism>
<dbReference type="RefSeq" id="WP_380617726.1">
    <property type="nucleotide sequence ID" value="NZ_JBHSDK010000002.1"/>
</dbReference>
<gene>
    <name evidence="1" type="ORF">ACFPET_02110</name>
</gene>
<keyword evidence="2" id="KW-1185">Reference proteome</keyword>
<comment type="caution">
    <text evidence="1">The sequence shown here is derived from an EMBL/GenBank/DDBJ whole genome shotgun (WGS) entry which is preliminary data.</text>
</comment>
<dbReference type="InterPro" id="IPR022536">
    <property type="entry name" value="EspC"/>
</dbReference>
<name>A0ABV8TTA3_9ACTN</name>
<dbReference type="Proteomes" id="UP001595823">
    <property type="component" value="Unassembled WGS sequence"/>
</dbReference>
<accession>A0ABV8TTA3</accession>
<dbReference type="Pfam" id="PF10824">
    <property type="entry name" value="T7SS_ESX_EspC"/>
    <property type="match status" value="1"/>
</dbReference>
<evidence type="ECO:0000313" key="1">
    <source>
        <dbReference type="EMBL" id="MFC4333989.1"/>
    </source>
</evidence>
<sequence length="106" mass="11677">MAEGYSIDTEQVRTGAERYRQISEEFDGVAEYVADTDGDSSFFGVIGEPFMDRYYEGAEKVRTMIQGLGPAGAGLGRLMDTACETYETADRSNEARLEEIVGEIGR</sequence>
<reference evidence="2" key="1">
    <citation type="journal article" date="2019" name="Int. J. Syst. Evol. Microbiol.">
        <title>The Global Catalogue of Microorganisms (GCM) 10K type strain sequencing project: providing services to taxonomists for standard genome sequencing and annotation.</title>
        <authorList>
            <consortium name="The Broad Institute Genomics Platform"/>
            <consortium name="The Broad Institute Genome Sequencing Center for Infectious Disease"/>
            <person name="Wu L."/>
            <person name="Ma J."/>
        </authorList>
    </citation>
    <scope>NUCLEOTIDE SEQUENCE [LARGE SCALE GENOMIC DNA]</scope>
    <source>
        <strain evidence="2">IBRC-M 10908</strain>
    </source>
</reference>
<protein>
    <submittedName>
        <fullName evidence="1">Type VII secretion target</fullName>
    </submittedName>
</protein>
<dbReference type="EMBL" id="JBHSDK010000002">
    <property type="protein sequence ID" value="MFC4333989.1"/>
    <property type="molecule type" value="Genomic_DNA"/>
</dbReference>
<evidence type="ECO:0000313" key="2">
    <source>
        <dbReference type="Proteomes" id="UP001595823"/>
    </source>
</evidence>
<proteinExistence type="predicted"/>